<dbReference type="AlphaFoldDB" id="M2R5X1"/>
<name>M2R5X1_CERS8</name>
<organism evidence="2 3">
    <name type="scientific">Ceriporiopsis subvermispora (strain B)</name>
    <name type="common">White-rot fungus</name>
    <name type="synonym">Gelatoporia subvermispora</name>
    <dbReference type="NCBI Taxonomy" id="914234"/>
    <lineage>
        <taxon>Eukaryota</taxon>
        <taxon>Fungi</taxon>
        <taxon>Dikarya</taxon>
        <taxon>Basidiomycota</taxon>
        <taxon>Agaricomycotina</taxon>
        <taxon>Agaricomycetes</taxon>
        <taxon>Polyporales</taxon>
        <taxon>Gelatoporiaceae</taxon>
        <taxon>Gelatoporia</taxon>
    </lineage>
</organism>
<evidence type="ECO:0000313" key="2">
    <source>
        <dbReference type="EMBL" id="EMD34306.1"/>
    </source>
</evidence>
<dbReference type="EMBL" id="KB445803">
    <property type="protein sequence ID" value="EMD34306.1"/>
    <property type="molecule type" value="Genomic_DNA"/>
</dbReference>
<evidence type="ECO:0000313" key="3">
    <source>
        <dbReference type="Proteomes" id="UP000016930"/>
    </source>
</evidence>
<gene>
    <name evidence="2" type="ORF">CERSUDRAFT_117183</name>
</gene>
<dbReference type="HOGENOM" id="CLU_1098373_0_0_1"/>
<reference evidence="2 3" key="1">
    <citation type="journal article" date="2012" name="Proc. Natl. Acad. Sci. U.S.A.">
        <title>Comparative genomics of Ceriporiopsis subvermispora and Phanerochaete chrysosporium provide insight into selective ligninolysis.</title>
        <authorList>
            <person name="Fernandez-Fueyo E."/>
            <person name="Ruiz-Duenas F.J."/>
            <person name="Ferreira P."/>
            <person name="Floudas D."/>
            <person name="Hibbett D.S."/>
            <person name="Canessa P."/>
            <person name="Larrondo L.F."/>
            <person name="James T.Y."/>
            <person name="Seelenfreund D."/>
            <person name="Lobos S."/>
            <person name="Polanco R."/>
            <person name="Tello M."/>
            <person name="Honda Y."/>
            <person name="Watanabe T."/>
            <person name="Watanabe T."/>
            <person name="Ryu J.S."/>
            <person name="Kubicek C.P."/>
            <person name="Schmoll M."/>
            <person name="Gaskell J."/>
            <person name="Hammel K.E."/>
            <person name="St John F.J."/>
            <person name="Vanden Wymelenberg A."/>
            <person name="Sabat G."/>
            <person name="Splinter BonDurant S."/>
            <person name="Syed K."/>
            <person name="Yadav J.S."/>
            <person name="Doddapaneni H."/>
            <person name="Subramanian V."/>
            <person name="Lavin J.L."/>
            <person name="Oguiza J.A."/>
            <person name="Perez G."/>
            <person name="Pisabarro A.G."/>
            <person name="Ramirez L."/>
            <person name="Santoyo F."/>
            <person name="Master E."/>
            <person name="Coutinho P.M."/>
            <person name="Henrissat B."/>
            <person name="Lombard V."/>
            <person name="Magnuson J.K."/>
            <person name="Kuees U."/>
            <person name="Hori C."/>
            <person name="Igarashi K."/>
            <person name="Samejima M."/>
            <person name="Held B.W."/>
            <person name="Barry K.W."/>
            <person name="LaButti K.M."/>
            <person name="Lapidus A."/>
            <person name="Lindquist E.A."/>
            <person name="Lucas S.M."/>
            <person name="Riley R."/>
            <person name="Salamov A.A."/>
            <person name="Hoffmeister D."/>
            <person name="Schwenk D."/>
            <person name="Hadar Y."/>
            <person name="Yarden O."/>
            <person name="de Vries R.P."/>
            <person name="Wiebenga A."/>
            <person name="Stenlid J."/>
            <person name="Eastwood D."/>
            <person name="Grigoriev I.V."/>
            <person name="Berka R.M."/>
            <person name="Blanchette R.A."/>
            <person name="Kersten P."/>
            <person name="Martinez A.T."/>
            <person name="Vicuna R."/>
            <person name="Cullen D."/>
        </authorList>
    </citation>
    <scope>NUCLEOTIDE SEQUENCE [LARGE SCALE GENOMIC DNA]</scope>
    <source>
        <strain evidence="2 3">B</strain>
    </source>
</reference>
<accession>M2R5X1</accession>
<dbReference type="Proteomes" id="UP000016930">
    <property type="component" value="Unassembled WGS sequence"/>
</dbReference>
<keyword evidence="3" id="KW-1185">Reference proteome</keyword>
<proteinExistence type="predicted"/>
<protein>
    <submittedName>
        <fullName evidence="2">Uncharacterized protein</fullName>
    </submittedName>
</protein>
<evidence type="ECO:0000256" key="1">
    <source>
        <dbReference type="SAM" id="MobiDB-lite"/>
    </source>
</evidence>
<sequence>MLVPHRTPRASFFTSGLRSEFSISSRLVLAGPDSNESRDAPENQLGPLHPEDSAFAVPRVGTVELGIRRRNRAARSLHHTVSEPIGSHLRPAQGGHGNPSVQPYKLYGLGHVCTSVRTNMHGAHSARAALATDLTGAAMPAWTLVRMVSSHKGELVTRQVGGLYPPPRLGAATPASERAHGDSHRHRCTLHIGVRIDCMDGALEYIGTRASRRICPHQTLRARLPGKQMPVTDTAHPCTARIRSSRHGCVRVR</sequence>
<feature type="region of interest" description="Disordered" evidence="1">
    <location>
        <begin position="32"/>
        <end position="52"/>
    </location>
</feature>